<dbReference type="Proteomes" id="UP000799428">
    <property type="component" value="Unassembled WGS sequence"/>
</dbReference>
<dbReference type="CDD" id="cd17716">
    <property type="entry name" value="BRCT_microcephalin_rpt1"/>
    <property type="match status" value="1"/>
</dbReference>
<evidence type="ECO:0000256" key="1">
    <source>
        <dbReference type="SAM" id="MobiDB-lite"/>
    </source>
</evidence>
<evidence type="ECO:0000313" key="3">
    <source>
        <dbReference type="EMBL" id="KAF2703880.1"/>
    </source>
</evidence>
<reference evidence="3" key="1">
    <citation type="journal article" date="2020" name="Stud. Mycol.">
        <title>101 Dothideomycetes genomes: a test case for predicting lifestyles and emergence of pathogens.</title>
        <authorList>
            <person name="Haridas S."/>
            <person name="Albert R."/>
            <person name="Binder M."/>
            <person name="Bloem J."/>
            <person name="Labutti K."/>
            <person name="Salamov A."/>
            <person name="Andreopoulos B."/>
            <person name="Baker S."/>
            <person name="Barry K."/>
            <person name="Bills G."/>
            <person name="Bluhm B."/>
            <person name="Cannon C."/>
            <person name="Castanera R."/>
            <person name="Culley D."/>
            <person name="Daum C."/>
            <person name="Ezra D."/>
            <person name="Gonzalez J."/>
            <person name="Henrissat B."/>
            <person name="Kuo A."/>
            <person name="Liang C."/>
            <person name="Lipzen A."/>
            <person name="Lutzoni F."/>
            <person name="Magnuson J."/>
            <person name="Mondo S."/>
            <person name="Nolan M."/>
            <person name="Ohm R."/>
            <person name="Pangilinan J."/>
            <person name="Park H.-J."/>
            <person name="Ramirez L."/>
            <person name="Alfaro M."/>
            <person name="Sun H."/>
            <person name="Tritt A."/>
            <person name="Yoshinaga Y."/>
            <person name="Zwiers L.-H."/>
            <person name="Turgeon B."/>
            <person name="Goodwin S."/>
            <person name="Spatafora J."/>
            <person name="Crous P."/>
            <person name="Grigoriev I."/>
        </authorList>
    </citation>
    <scope>NUCLEOTIDE SEQUENCE</scope>
    <source>
        <strain evidence="3">CBS 279.74</strain>
    </source>
</reference>
<evidence type="ECO:0000313" key="4">
    <source>
        <dbReference type="Proteomes" id="UP000799428"/>
    </source>
</evidence>
<dbReference type="Gene3D" id="3.40.50.10190">
    <property type="entry name" value="BRCT domain"/>
    <property type="match status" value="1"/>
</dbReference>
<feature type="compositionally biased region" description="Low complexity" evidence="1">
    <location>
        <begin position="77"/>
        <end position="87"/>
    </location>
</feature>
<dbReference type="InterPro" id="IPR022047">
    <property type="entry name" value="Microcephalin-like"/>
</dbReference>
<dbReference type="SUPFAM" id="SSF52113">
    <property type="entry name" value="BRCT domain"/>
    <property type="match status" value="1"/>
</dbReference>
<evidence type="ECO:0000259" key="2">
    <source>
        <dbReference type="PROSITE" id="PS50172"/>
    </source>
</evidence>
<dbReference type="AlphaFoldDB" id="A0A6G1JTQ5"/>
<name>A0A6G1JTQ5_9PLEO</name>
<keyword evidence="4" id="KW-1185">Reference proteome</keyword>
<feature type="domain" description="BRCT" evidence="2">
    <location>
        <begin position="421"/>
        <end position="516"/>
    </location>
</feature>
<dbReference type="PROSITE" id="PS50172">
    <property type="entry name" value="BRCT"/>
    <property type="match status" value="1"/>
</dbReference>
<feature type="compositionally biased region" description="Low complexity" evidence="1">
    <location>
        <begin position="47"/>
        <end position="70"/>
    </location>
</feature>
<accession>A0A6G1JTQ5</accession>
<organism evidence="3 4">
    <name type="scientific">Pleomassaria siparia CBS 279.74</name>
    <dbReference type="NCBI Taxonomy" id="1314801"/>
    <lineage>
        <taxon>Eukaryota</taxon>
        <taxon>Fungi</taxon>
        <taxon>Dikarya</taxon>
        <taxon>Ascomycota</taxon>
        <taxon>Pezizomycotina</taxon>
        <taxon>Dothideomycetes</taxon>
        <taxon>Pleosporomycetidae</taxon>
        <taxon>Pleosporales</taxon>
        <taxon>Pleomassariaceae</taxon>
        <taxon>Pleomassaria</taxon>
    </lineage>
</organism>
<dbReference type="PANTHER" id="PTHR14625:SF3">
    <property type="entry name" value="MICROCEPHALIN"/>
    <property type="match status" value="1"/>
</dbReference>
<dbReference type="InterPro" id="IPR001357">
    <property type="entry name" value="BRCT_dom"/>
</dbReference>
<sequence length="658" mass="71644">MVATRRSARSAAKEIPEAAPLPTLKAPPKRAPRKKATVEKAAPTSAPAPVEKPAAKAIPAEKPAQKAPIASKRSTRAVAAPAAIAAEAPKKTRGRKPAATAAAPPPVEAPVTVPPAHKKTTALKSRPVAESVVPPARATRGRRMNVLVSPLKTAARKRPAKKEVPAKKVEKDISEEFEGLQLETQIQADIARIAEPLSEAPQHVPEISTIAEPIQEPTPKVSAPVVLANPFITAPVFERPDATPSIREQRIVLQTPALVEYLAHTRPVLEQETSPLARVVQHCTPAPPVVEQQILLSMRQQSTSPVSKHRTPTPPISERKVISNEQQITPSGQEQHISPPVLQQQIAPITVEPQIIPPTPLVEEDRAVTPPVQENSMPLPPFIASPVKSALRSPKKLETKTPKKSVTWISAQEDFESSLLVQDGPLIGTVFFVDVTSNGTSQNHLFTGLLEDLGAQVIRDWTGNNMGLTHVLYKDGSPSTLEKVHATKGEVKCVNIGWALDCEKEKKRMDEESYLVNLGAMKILPALQPKKMANPYTPARTPSRFLLEDDMSMASIPNTPTSSEWDRSIVYDEKENSFNSSFLAKITKQGQQTCPPKPQSQPDNVRFGGGFLNKSPIKMPQTPSQLKKEPIRPWTSVKRKTENIGGITMAPAKRLKWD</sequence>
<dbReference type="InterPro" id="IPR036420">
    <property type="entry name" value="BRCT_dom_sf"/>
</dbReference>
<dbReference type="PANTHER" id="PTHR14625">
    <property type="entry name" value="MICROCEPHALIN"/>
    <property type="match status" value="1"/>
</dbReference>
<gene>
    <name evidence="3" type="ORF">K504DRAFT_462949</name>
</gene>
<feature type="region of interest" description="Disordered" evidence="1">
    <location>
        <begin position="1"/>
        <end position="135"/>
    </location>
</feature>
<dbReference type="EMBL" id="MU005784">
    <property type="protein sequence ID" value="KAF2703880.1"/>
    <property type="molecule type" value="Genomic_DNA"/>
</dbReference>
<dbReference type="GO" id="GO:0000278">
    <property type="term" value="P:mitotic cell cycle"/>
    <property type="evidence" value="ECO:0007669"/>
    <property type="project" value="TreeGrafter"/>
</dbReference>
<feature type="region of interest" description="Disordered" evidence="1">
    <location>
        <begin position="616"/>
        <end position="658"/>
    </location>
</feature>
<proteinExistence type="predicted"/>
<dbReference type="OrthoDB" id="2384350at2759"/>
<protein>
    <recommendedName>
        <fullName evidence="2">BRCT domain-containing protein</fullName>
    </recommendedName>
</protein>